<dbReference type="EMBL" id="JACHLI010000043">
    <property type="protein sequence ID" value="MBB4867572.1"/>
    <property type="molecule type" value="Genomic_DNA"/>
</dbReference>
<accession>A0A7W7KRK8</accession>
<name>A0A7W7KRK8_PSENT</name>
<comment type="caution">
    <text evidence="1">The sequence shown here is derived from an EMBL/GenBank/DDBJ whole genome shotgun (WGS) entry which is preliminary data.</text>
</comment>
<evidence type="ECO:0000313" key="2">
    <source>
        <dbReference type="Proteomes" id="UP000566995"/>
    </source>
</evidence>
<evidence type="ECO:0000313" key="1">
    <source>
        <dbReference type="EMBL" id="MBB4867572.1"/>
    </source>
</evidence>
<reference evidence="1 2" key="1">
    <citation type="submission" date="2020-08" db="EMBL/GenBank/DDBJ databases">
        <title>Functional genomics of gut bacteria from endangered species of beetles.</title>
        <authorList>
            <person name="Carlos-Shanley C."/>
        </authorList>
    </citation>
    <scope>NUCLEOTIDE SEQUENCE [LARGE SCALE GENOMIC DNA]</scope>
    <source>
        <strain evidence="1 2">S00179</strain>
    </source>
</reference>
<organism evidence="1 2">
    <name type="scientific">Pseudomonas nitroreducens</name>
    <dbReference type="NCBI Taxonomy" id="46680"/>
    <lineage>
        <taxon>Bacteria</taxon>
        <taxon>Pseudomonadati</taxon>
        <taxon>Pseudomonadota</taxon>
        <taxon>Gammaproteobacteria</taxon>
        <taxon>Pseudomonadales</taxon>
        <taxon>Pseudomonadaceae</taxon>
        <taxon>Pseudomonas</taxon>
    </lineage>
</organism>
<dbReference type="RefSeq" id="WP_184597224.1">
    <property type="nucleotide sequence ID" value="NZ_JACHLI010000043.1"/>
</dbReference>
<gene>
    <name evidence="1" type="ORF">HNP46_006486</name>
</gene>
<dbReference type="Proteomes" id="UP000566995">
    <property type="component" value="Unassembled WGS sequence"/>
</dbReference>
<proteinExistence type="predicted"/>
<sequence length="151" mass="16982">MMPNPQHLPMTDDNVIAVLRILEHHGDYITQYDDHVFKGAATVLLGFVERAEGGEHGPSASTWRRVHQAMQTIAQYDFGRYCPAPSQLVQHKELYIRRRTADSEFALVGVQMELQMAKERELALEPAEIVVLDRALNTGTKRESGLAPAPF</sequence>
<protein>
    <submittedName>
        <fullName evidence="1">Uncharacterized protein</fullName>
    </submittedName>
</protein>
<dbReference type="AlphaFoldDB" id="A0A7W7KRK8"/>